<dbReference type="AlphaFoldDB" id="A0A2W2F7T2"/>
<protein>
    <submittedName>
        <fullName evidence="3">DUF916 domain-containing protein</fullName>
    </submittedName>
</protein>
<feature type="chain" id="PRO_5015959304" evidence="2">
    <location>
        <begin position="26"/>
        <end position="310"/>
    </location>
</feature>
<name>A0A2W2F7T2_9ACTN</name>
<feature type="transmembrane region" description="Helical" evidence="1">
    <location>
        <begin position="285"/>
        <end position="305"/>
    </location>
</feature>
<keyword evidence="2" id="KW-0732">Signal</keyword>
<dbReference type="Proteomes" id="UP000249304">
    <property type="component" value="Unassembled WGS sequence"/>
</dbReference>
<evidence type="ECO:0000256" key="1">
    <source>
        <dbReference type="SAM" id="Phobius"/>
    </source>
</evidence>
<dbReference type="RefSeq" id="WP_181448807.1">
    <property type="nucleotide sequence ID" value="NZ_POUD01000064.1"/>
</dbReference>
<keyword evidence="4" id="KW-1185">Reference proteome</keyword>
<feature type="signal peptide" evidence="2">
    <location>
        <begin position="1"/>
        <end position="25"/>
    </location>
</feature>
<dbReference type="EMBL" id="POUD01000064">
    <property type="protein sequence ID" value="PZG17647.1"/>
    <property type="molecule type" value="Genomic_DNA"/>
</dbReference>
<proteinExistence type="predicted"/>
<keyword evidence="1" id="KW-0472">Membrane</keyword>
<keyword evidence="1" id="KW-1133">Transmembrane helix</keyword>
<reference evidence="3 4" key="1">
    <citation type="submission" date="2018-01" db="EMBL/GenBank/DDBJ databases">
        <title>Draft genome sequence of Nonomuraea sp. KC333.</title>
        <authorList>
            <person name="Sahin N."/>
            <person name="Saygin H."/>
            <person name="Ay H."/>
        </authorList>
    </citation>
    <scope>NUCLEOTIDE SEQUENCE [LARGE SCALE GENOMIC DNA]</scope>
    <source>
        <strain evidence="3 4">KC333</strain>
    </source>
</reference>
<evidence type="ECO:0000313" key="4">
    <source>
        <dbReference type="Proteomes" id="UP000249304"/>
    </source>
</evidence>
<evidence type="ECO:0000313" key="3">
    <source>
        <dbReference type="EMBL" id="PZG17647.1"/>
    </source>
</evidence>
<evidence type="ECO:0000256" key="2">
    <source>
        <dbReference type="SAM" id="SignalP"/>
    </source>
</evidence>
<organism evidence="3 4">
    <name type="scientific">Nonomuraea aridisoli</name>
    <dbReference type="NCBI Taxonomy" id="2070368"/>
    <lineage>
        <taxon>Bacteria</taxon>
        <taxon>Bacillati</taxon>
        <taxon>Actinomycetota</taxon>
        <taxon>Actinomycetes</taxon>
        <taxon>Streptosporangiales</taxon>
        <taxon>Streptosporangiaceae</taxon>
        <taxon>Nonomuraea</taxon>
    </lineage>
</organism>
<gene>
    <name evidence="3" type="ORF">C1J01_17410</name>
</gene>
<keyword evidence="1" id="KW-0812">Transmembrane</keyword>
<accession>A0A2W2F7T2</accession>
<comment type="caution">
    <text evidence="3">The sequence shown here is derived from an EMBL/GenBank/DDBJ whole genome shotgun (WGS) entry which is preliminary data.</text>
</comment>
<sequence length="310" mass="31912">MRPTTTFAAIVALLAALGLAGPAAAADGDASWTVATAANDFGPDRENYGYVLNPGGSLTDGIVITNDGATPLHLAVYAADAFTAEGGRLDLRPEGAEQAGLGAWIRPQRPDVTVEPGESAEVPFTLTLPGDVAPGDYMGGVVTEGEGNQRLGIRVRLRVGGELRPRLSVEDLRVSYSGTPNPLGTGEATVAYTIRNTGNAILAARQEVSLSGPFGGLTADAGKVADTPQLLPGDTWKVSVPVHGVAPVLRVTGTVALTPLLTDASNSIAPLTAVRTTAHAWTLPWAALLALVVVGVLAVLGYRFARRRPA</sequence>